<dbReference type="AlphaFoldDB" id="A0A383CFX7"/>
<dbReference type="PANTHER" id="PTHR11070">
    <property type="entry name" value="UVRD / RECB / PCRA DNA HELICASE FAMILY MEMBER"/>
    <property type="match status" value="1"/>
</dbReference>
<name>A0A383CFX7_9ZZZZ</name>
<dbReference type="GO" id="GO:0016787">
    <property type="term" value="F:hydrolase activity"/>
    <property type="evidence" value="ECO:0007669"/>
    <property type="project" value="UniProtKB-KW"/>
</dbReference>
<protein>
    <recommendedName>
        <fullName evidence="5">UvrD-like helicase ATP-binding domain-containing protein</fullName>
    </recommendedName>
</protein>
<evidence type="ECO:0000256" key="1">
    <source>
        <dbReference type="ARBA" id="ARBA00022741"/>
    </source>
</evidence>
<reference evidence="6" key="1">
    <citation type="submission" date="2018-05" db="EMBL/GenBank/DDBJ databases">
        <authorList>
            <person name="Lanie J.A."/>
            <person name="Ng W.-L."/>
            <person name="Kazmierczak K.M."/>
            <person name="Andrzejewski T.M."/>
            <person name="Davidsen T.M."/>
            <person name="Wayne K.J."/>
            <person name="Tettelin H."/>
            <person name="Glass J.I."/>
            <person name="Rusch D."/>
            <person name="Podicherti R."/>
            <person name="Tsui H.-C.T."/>
            <person name="Winkler M.E."/>
        </authorList>
    </citation>
    <scope>NUCLEOTIDE SEQUENCE</scope>
</reference>
<dbReference type="GO" id="GO:0005829">
    <property type="term" value="C:cytosol"/>
    <property type="evidence" value="ECO:0007669"/>
    <property type="project" value="TreeGrafter"/>
</dbReference>
<evidence type="ECO:0000256" key="4">
    <source>
        <dbReference type="ARBA" id="ARBA00022840"/>
    </source>
</evidence>
<organism evidence="6">
    <name type="scientific">marine metagenome</name>
    <dbReference type="NCBI Taxonomy" id="408172"/>
    <lineage>
        <taxon>unclassified sequences</taxon>
        <taxon>metagenomes</taxon>
        <taxon>ecological metagenomes</taxon>
    </lineage>
</organism>
<dbReference type="GO" id="GO:0003677">
    <property type="term" value="F:DNA binding"/>
    <property type="evidence" value="ECO:0007669"/>
    <property type="project" value="InterPro"/>
</dbReference>
<evidence type="ECO:0000313" key="6">
    <source>
        <dbReference type="EMBL" id="SVE30478.1"/>
    </source>
</evidence>
<proteinExistence type="predicted"/>
<evidence type="ECO:0000259" key="5">
    <source>
        <dbReference type="Pfam" id="PF00580"/>
    </source>
</evidence>
<dbReference type="GO" id="GO:0009338">
    <property type="term" value="C:exodeoxyribonuclease V complex"/>
    <property type="evidence" value="ECO:0007669"/>
    <property type="project" value="TreeGrafter"/>
</dbReference>
<feature type="non-terminal residue" evidence="6">
    <location>
        <position position="50"/>
    </location>
</feature>
<feature type="domain" description="UvrD-like helicase ATP-binding" evidence="5">
    <location>
        <begin position="2"/>
        <end position="50"/>
    </location>
</feature>
<accession>A0A383CFX7</accession>
<dbReference type="InterPro" id="IPR027417">
    <property type="entry name" value="P-loop_NTPase"/>
</dbReference>
<gene>
    <name evidence="6" type="ORF">METZ01_LOCUS483332</name>
</gene>
<dbReference type="EMBL" id="UINC01208097">
    <property type="protein sequence ID" value="SVE30478.1"/>
    <property type="molecule type" value="Genomic_DNA"/>
</dbReference>
<keyword evidence="2" id="KW-0378">Hydrolase</keyword>
<dbReference type="InterPro" id="IPR014016">
    <property type="entry name" value="UvrD-like_ATP-bd"/>
</dbReference>
<dbReference type="GO" id="GO:0043138">
    <property type="term" value="F:3'-5' DNA helicase activity"/>
    <property type="evidence" value="ECO:0007669"/>
    <property type="project" value="TreeGrafter"/>
</dbReference>
<dbReference type="InterPro" id="IPR000212">
    <property type="entry name" value="DNA_helicase_UvrD/REP"/>
</dbReference>
<dbReference type="GO" id="GO:0000725">
    <property type="term" value="P:recombinational repair"/>
    <property type="evidence" value="ECO:0007669"/>
    <property type="project" value="TreeGrafter"/>
</dbReference>
<dbReference type="PANTHER" id="PTHR11070:SF23">
    <property type="entry name" value="RECBCD ENZYME SUBUNIT RECB"/>
    <property type="match status" value="1"/>
</dbReference>
<keyword evidence="3" id="KW-0347">Helicase</keyword>
<evidence type="ECO:0000256" key="3">
    <source>
        <dbReference type="ARBA" id="ARBA00022806"/>
    </source>
</evidence>
<keyword evidence="1" id="KW-0547">Nucleotide-binding</keyword>
<dbReference type="Gene3D" id="3.40.50.300">
    <property type="entry name" value="P-loop containing nucleotide triphosphate hydrolases"/>
    <property type="match status" value="1"/>
</dbReference>
<dbReference type="SUPFAM" id="SSF52540">
    <property type="entry name" value="P-loop containing nucleoside triphosphate hydrolases"/>
    <property type="match status" value="1"/>
</dbReference>
<keyword evidence="4" id="KW-0067">ATP-binding</keyword>
<dbReference type="Pfam" id="PF00580">
    <property type="entry name" value="UvrD-helicase"/>
    <property type="match status" value="1"/>
</dbReference>
<evidence type="ECO:0000256" key="2">
    <source>
        <dbReference type="ARBA" id="ARBA00022801"/>
    </source>
</evidence>
<dbReference type="GO" id="GO:0005524">
    <property type="term" value="F:ATP binding"/>
    <property type="evidence" value="ECO:0007669"/>
    <property type="project" value="UniProtKB-KW"/>
</dbReference>
<sequence length="50" mass="5545">MNLVEAAAGTGKTWTITALYLRLLLEHDLSVANILVVTYTRAATSELRQR</sequence>